<sequence>MDGYYSQRLPPPFYRYVSLPPQPHPGQMPRQGTGILKYPFRNYNTQKEHSAKTLRFEMDLPVEPAPVPDPPPSTATPPLATTAEGTSTDRSSTSTAVTASAESGDETEGSKTSSVAASRSRSTDVAESSVKSSSATSRASDAESGGTSGSALSSAASVSSQSVPEDFKRYFRRHNHTASGTSSILPTSRGIDADDHRGAAPQRHSWRSMSRRCALLTLLATLLTLMLAGMSADVYGTLYRGPKDRMLPAPLENTVAAALPEPEGRAMPVVPPRMVSGDAEHLEPATHESEIDTERTEPAEVGRDTEAFSDPPATNPDEILPTTISTTGDDGKETATEPLHSTEEFGGWKRERDTPPASLKSRRVVSCEQPGFTYCQQPRHEFYYENTIKDCVSAGSHQVGVCIRGANKFDSKRTCREACVEKRRLSKRCSRAPHFMECTSGDVLGTWWHFDGKSCRRWNFTAGLCPAHGGGGAFVSREDCLAACVGRRRRSRLCRVSSRPDHCYSDQLRFPYFAVAVEDEDERMPLRCLKVSSVNYNSHRCLVGDNRFRTMRACRMTCVSNRSDTGLPDSGAP</sequence>
<dbReference type="Proteomes" id="UP000821837">
    <property type="component" value="Chromosome 1"/>
</dbReference>
<evidence type="ECO:0000256" key="2">
    <source>
        <dbReference type="SAM" id="Phobius"/>
    </source>
</evidence>
<comment type="caution">
    <text evidence="3">The sequence shown here is derived from an EMBL/GenBank/DDBJ whole genome shotgun (WGS) entry which is preliminary data.</text>
</comment>
<feature type="region of interest" description="Disordered" evidence="1">
    <location>
        <begin position="174"/>
        <end position="204"/>
    </location>
</feature>
<feature type="compositionally biased region" description="Basic and acidic residues" evidence="1">
    <location>
        <begin position="279"/>
        <end position="306"/>
    </location>
</feature>
<organism evidence="3 4">
    <name type="scientific">Rhipicephalus sanguineus</name>
    <name type="common">Brown dog tick</name>
    <name type="synonym">Ixodes sanguineus</name>
    <dbReference type="NCBI Taxonomy" id="34632"/>
    <lineage>
        <taxon>Eukaryota</taxon>
        <taxon>Metazoa</taxon>
        <taxon>Ecdysozoa</taxon>
        <taxon>Arthropoda</taxon>
        <taxon>Chelicerata</taxon>
        <taxon>Arachnida</taxon>
        <taxon>Acari</taxon>
        <taxon>Parasitiformes</taxon>
        <taxon>Ixodida</taxon>
        <taxon>Ixodoidea</taxon>
        <taxon>Ixodidae</taxon>
        <taxon>Rhipicephalinae</taxon>
        <taxon>Rhipicephalus</taxon>
        <taxon>Rhipicephalus</taxon>
    </lineage>
</organism>
<dbReference type="InterPro" id="IPR036880">
    <property type="entry name" value="Kunitz_BPTI_sf"/>
</dbReference>
<keyword evidence="2" id="KW-0472">Membrane</keyword>
<name>A0A9D4QHR3_RHISA</name>
<dbReference type="GO" id="GO:0004867">
    <property type="term" value="F:serine-type endopeptidase inhibitor activity"/>
    <property type="evidence" value="ECO:0007669"/>
    <property type="project" value="InterPro"/>
</dbReference>
<dbReference type="VEuPathDB" id="VectorBase:RSAN_044583"/>
<protein>
    <submittedName>
        <fullName evidence="3">Uncharacterized protein</fullName>
    </submittedName>
</protein>
<feature type="region of interest" description="Disordered" evidence="1">
    <location>
        <begin position="279"/>
        <end position="357"/>
    </location>
</feature>
<feature type="transmembrane region" description="Helical" evidence="2">
    <location>
        <begin position="213"/>
        <end position="232"/>
    </location>
</feature>
<feature type="compositionally biased region" description="Low complexity" evidence="1">
    <location>
        <begin position="110"/>
        <end position="159"/>
    </location>
</feature>
<feature type="compositionally biased region" description="Polar residues" evidence="1">
    <location>
        <begin position="177"/>
        <end position="186"/>
    </location>
</feature>
<dbReference type="EMBL" id="JABSTV010001245">
    <property type="protein sequence ID" value="KAH7982544.1"/>
    <property type="molecule type" value="Genomic_DNA"/>
</dbReference>
<gene>
    <name evidence="3" type="ORF">HPB52_005524</name>
</gene>
<keyword evidence="4" id="KW-1185">Reference proteome</keyword>
<keyword evidence="2" id="KW-1133">Transmembrane helix</keyword>
<feature type="compositionally biased region" description="Basic and acidic residues" evidence="1">
    <location>
        <begin position="329"/>
        <end position="354"/>
    </location>
</feature>
<reference evidence="3" key="2">
    <citation type="submission" date="2021-09" db="EMBL/GenBank/DDBJ databases">
        <authorList>
            <person name="Jia N."/>
            <person name="Wang J."/>
            <person name="Shi W."/>
            <person name="Du L."/>
            <person name="Sun Y."/>
            <person name="Zhan W."/>
            <person name="Jiang J."/>
            <person name="Wang Q."/>
            <person name="Zhang B."/>
            <person name="Ji P."/>
            <person name="Sakyi L.B."/>
            <person name="Cui X."/>
            <person name="Yuan T."/>
            <person name="Jiang B."/>
            <person name="Yang W."/>
            <person name="Lam T.T.-Y."/>
            <person name="Chang Q."/>
            <person name="Ding S."/>
            <person name="Wang X."/>
            <person name="Zhu J."/>
            <person name="Ruan X."/>
            <person name="Zhao L."/>
            <person name="Wei J."/>
            <person name="Que T."/>
            <person name="Du C."/>
            <person name="Cheng J."/>
            <person name="Dai P."/>
            <person name="Han X."/>
            <person name="Huang E."/>
            <person name="Gao Y."/>
            <person name="Liu J."/>
            <person name="Shao H."/>
            <person name="Ye R."/>
            <person name="Li L."/>
            <person name="Wei W."/>
            <person name="Wang X."/>
            <person name="Wang C."/>
            <person name="Huo Q."/>
            <person name="Li W."/>
            <person name="Guo W."/>
            <person name="Chen H."/>
            <person name="Chen S."/>
            <person name="Zhou L."/>
            <person name="Zhou L."/>
            <person name="Ni X."/>
            <person name="Tian J."/>
            <person name="Zhou Y."/>
            <person name="Sheng Y."/>
            <person name="Liu T."/>
            <person name="Pan Y."/>
            <person name="Xia L."/>
            <person name="Li J."/>
            <person name="Zhao F."/>
            <person name="Cao W."/>
        </authorList>
    </citation>
    <scope>NUCLEOTIDE SEQUENCE</scope>
    <source>
        <strain evidence="3">Rsan-2018</strain>
        <tissue evidence="3">Larvae</tissue>
    </source>
</reference>
<feature type="compositionally biased region" description="Low complexity" evidence="1">
    <location>
        <begin position="76"/>
        <end position="102"/>
    </location>
</feature>
<keyword evidence="2" id="KW-0812">Transmembrane</keyword>
<feature type="compositionally biased region" description="Pro residues" evidence="1">
    <location>
        <begin position="63"/>
        <end position="75"/>
    </location>
</feature>
<proteinExistence type="predicted"/>
<dbReference type="AlphaFoldDB" id="A0A9D4QHR3"/>
<dbReference type="Gene3D" id="4.10.410.10">
    <property type="entry name" value="Pancreatic trypsin inhibitor Kunitz domain"/>
    <property type="match status" value="1"/>
</dbReference>
<feature type="region of interest" description="Disordered" evidence="1">
    <location>
        <begin position="61"/>
        <end position="159"/>
    </location>
</feature>
<evidence type="ECO:0000256" key="1">
    <source>
        <dbReference type="SAM" id="MobiDB-lite"/>
    </source>
</evidence>
<reference evidence="3" key="1">
    <citation type="journal article" date="2020" name="Cell">
        <title>Large-Scale Comparative Analyses of Tick Genomes Elucidate Their Genetic Diversity and Vector Capacities.</title>
        <authorList>
            <consortium name="Tick Genome and Microbiome Consortium (TIGMIC)"/>
            <person name="Jia N."/>
            <person name="Wang J."/>
            <person name="Shi W."/>
            <person name="Du L."/>
            <person name="Sun Y."/>
            <person name="Zhan W."/>
            <person name="Jiang J.F."/>
            <person name="Wang Q."/>
            <person name="Zhang B."/>
            <person name="Ji P."/>
            <person name="Bell-Sakyi L."/>
            <person name="Cui X.M."/>
            <person name="Yuan T.T."/>
            <person name="Jiang B.G."/>
            <person name="Yang W.F."/>
            <person name="Lam T.T."/>
            <person name="Chang Q.C."/>
            <person name="Ding S.J."/>
            <person name="Wang X.J."/>
            <person name="Zhu J.G."/>
            <person name="Ruan X.D."/>
            <person name="Zhao L."/>
            <person name="Wei J.T."/>
            <person name="Ye R.Z."/>
            <person name="Que T.C."/>
            <person name="Du C.H."/>
            <person name="Zhou Y.H."/>
            <person name="Cheng J.X."/>
            <person name="Dai P.F."/>
            <person name="Guo W.B."/>
            <person name="Han X.H."/>
            <person name="Huang E.J."/>
            <person name="Li L.F."/>
            <person name="Wei W."/>
            <person name="Gao Y.C."/>
            <person name="Liu J.Z."/>
            <person name="Shao H.Z."/>
            <person name="Wang X."/>
            <person name="Wang C.C."/>
            <person name="Yang T.C."/>
            <person name="Huo Q.B."/>
            <person name="Li W."/>
            <person name="Chen H.Y."/>
            <person name="Chen S.E."/>
            <person name="Zhou L.G."/>
            <person name="Ni X.B."/>
            <person name="Tian J.H."/>
            <person name="Sheng Y."/>
            <person name="Liu T."/>
            <person name="Pan Y.S."/>
            <person name="Xia L.Y."/>
            <person name="Li J."/>
            <person name="Zhao F."/>
            <person name="Cao W.C."/>
        </authorList>
    </citation>
    <scope>NUCLEOTIDE SEQUENCE</scope>
    <source>
        <strain evidence="3">Rsan-2018</strain>
    </source>
</reference>
<evidence type="ECO:0000313" key="3">
    <source>
        <dbReference type="EMBL" id="KAH7982544.1"/>
    </source>
</evidence>
<evidence type="ECO:0000313" key="4">
    <source>
        <dbReference type="Proteomes" id="UP000821837"/>
    </source>
</evidence>
<accession>A0A9D4QHR3</accession>